<sequence>MGALLAFELARVIEARRPGMLAHLFVSAHHAPRLKTAGRQVHMLDDDALVGELRELGGTPDEVLDSAELMAFLTPTIRADFEMCERYRYRSAASLAVDITALSAIDDRRHSGDRMTEWRSETTGSFESFVLPGSHFFIHSAHAELLDRVRDTLSRVFARSGVPEQQSIA</sequence>
<dbReference type="InterPro" id="IPR012223">
    <property type="entry name" value="TEII"/>
</dbReference>
<dbReference type="EMBL" id="CP013388">
    <property type="protein sequence ID" value="AOJ07925.1"/>
    <property type="molecule type" value="Genomic_DNA"/>
</dbReference>
<dbReference type="Pfam" id="PF00975">
    <property type="entry name" value="Thioesterase"/>
    <property type="match status" value="1"/>
</dbReference>
<gene>
    <name evidence="3" type="ORF">WS71_11925</name>
</gene>
<dbReference type="Proteomes" id="UP000067711">
    <property type="component" value="Chromosome 2"/>
</dbReference>
<accession>A0A1B4FW53</accession>
<feature type="domain" description="Thioesterase" evidence="2">
    <location>
        <begin position="1"/>
        <end position="150"/>
    </location>
</feature>
<protein>
    <recommendedName>
        <fullName evidence="2">Thioesterase domain-containing protein</fullName>
    </recommendedName>
</protein>
<reference evidence="3 4" key="1">
    <citation type="submission" date="2015-12" db="EMBL/GenBank/DDBJ databases">
        <title>Diversity of Burkholderia near neighbor genomes.</title>
        <authorList>
            <person name="Sahl J."/>
            <person name="Wagner D."/>
            <person name="Keim P."/>
        </authorList>
    </citation>
    <scope>NUCLEOTIDE SEQUENCE [LARGE SCALE GENOMIC DNA]</scope>
    <source>
        <strain evidence="3 4">BDU8</strain>
    </source>
</reference>
<evidence type="ECO:0000259" key="2">
    <source>
        <dbReference type="Pfam" id="PF00975"/>
    </source>
</evidence>
<dbReference type="InterPro" id="IPR029058">
    <property type="entry name" value="AB_hydrolase_fold"/>
</dbReference>
<comment type="similarity">
    <text evidence="1">Belongs to the thioesterase family.</text>
</comment>
<dbReference type="GO" id="GO:0008610">
    <property type="term" value="P:lipid biosynthetic process"/>
    <property type="evidence" value="ECO:0007669"/>
    <property type="project" value="TreeGrafter"/>
</dbReference>
<evidence type="ECO:0000313" key="3">
    <source>
        <dbReference type="EMBL" id="AOJ07925.1"/>
    </source>
</evidence>
<dbReference type="PANTHER" id="PTHR11487">
    <property type="entry name" value="THIOESTERASE"/>
    <property type="match status" value="1"/>
</dbReference>
<dbReference type="AlphaFoldDB" id="A0A1B4FW53"/>
<dbReference type="Gene3D" id="3.40.50.1820">
    <property type="entry name" value="alpha/beta hydrolase"/>
    <property type="match status" value="1"/>
</dbReference>
<dbReference type="InterPro" id="IPR001031">
    <property type="entry name" value="Thioesterase"/>
</dbReference>
<organism evidence="3 4">
    <name type="scientific">Burkholderia mayonis</name>
    <dbReference type="NCBI Taxonomy" id="1385591"/>
    <lineage>
        <taxon>Bacteria</taxon>
        <taxon>Pseudomonadati</taxon>
        <taxon>Pseudomonadota</taxon>
        <taxon>Betaproteobacteria</taxon>
        <taxon>Burkholderiales</taxon>
        <taxon>Burkholderiaceae</taxon>
        <taxon>Burkholderia</taxon>
        <taxon>pseudomallei group</taxon>
    </lineage>
</organism>
<evidence type="ECO:0000256" key="1">
    <source>
        <dbReference type="ARBA" id="ARBA00007169"/>
    </source>
</evidence>
<evidence type="ECO:0000313" key="4">
    <source>
        <dbReference type="Proteomes" id="UP000067711"/>
    </source>
</evidence>
<dbReference type="SUPFAM" id="SSF53474">
    <property type="entry name" value="alpha/beta-Hydrolases"/>
    <property type="match status" value="1"/>
</dbReference>
<name>A0A1B4FW53_9BURK</name>
<proteinExistence type="inferred from homology"/>
<dbReference type="PANTHER" id="PTHR11487:SF0">
    <property type="entry name" value="S-ACYL FATTY ACID SYNTHASE THIOESTERASE, MEDIUM CHAIN"/>
    <property type="match status" value="1"/>
</dbReference>